<comment type="caution">
    <text evidence="2">The sequence shown here is derived from an EMBL/GenBank/DDBJ whole genome shotgun (WGS) entry which is preliminary data.</text>
</comment>
<dbReference type="EMBL" id="JBBUTI010000003">
    <property type="protein sequence ID" value="MEK8045686.1"/>
    <property type="molecule type" value="Genomic_DNA"/>
</dbReference>
<evidence type="ECO:0000256" key="1">
    <source>
        <dbReference type="SAM" id="MobiDB-lite"/>
    </source>
</evidence>
<organism evidence="2 3">
    <name type="scientific">Ideonella margarita</name>
    <dbReference type="NCBI Taxonomy" id="2984191"/>
    <lineage>
        <taxon>Bacteria</taxon>
        <taxon>Pseudomonadati</taxon>
        <taxon>Pseudomonadota</taxon>
        <taxon>Betaproteobacteria</taxon>
        <taxon>Burkholderiales</taxon>
        <taxon>Sphaerotilaceae</taxon>
        <taxon>Ideonella</taxon>
    </lineage>
</organism>
<sequence>MSAPVVSPIDLPLRLADHPGLAGGFVRTSGAVLVSLALASCGGGGGGGDSGGVVVTPETPQSNNNSGGSGGSTAVVIDAIVPTAESFRFQVNSALSTDDGLQAAAGGAVFATWNPTGSERLYAAGMKINFFGQGRGCNTPANDGPVSNGDDAALSDVGTRTGIDTSASGLRRWSPSGAFSACAADSQGLSGPNMVVLNPSTATGGGVGLYTGTGVSTGNASLLQPYTSAGQNGNGTNANINGTFVQFRQDWRSAPRRPWVGSPIPTVADARVVASQTVRAINVGTEVISGSPVQAKQQITVNFVNASCVDGGVTSARPCQLHYLFNTAIQRAGIDDWSSVAWFQNGKVWFDAAQGGIPVIEGPAKAAGTTITDDSTGLGLFVSRGNTAQFQAFSNLDFDLRISFDQLLNALRIVVARQNGTTPSAVSDSQMASTWGSRWNDRTAWALMSVAQAQEVYNPVAGRQASIGGSFSQLYVGPQN</sequence>
<evidence type="ECO:0000313" key="2">
    <source>
        <dbReference type="EMBL" id="MEK8045686.1"/>
    </source>
</evidence>
<accession>A0ABU9C1F6</accession>
<evidence type="ECO:0000313" key="3">
    <source>
        <dbReference type="Proteomes" id="UP001379945"/>
    </source>
</evidence>
<gene>
    <name evidence="2" type="ORF">AACH00_04925</name>
</gene>
<feature type="region of interest" description="Disordered" evidence="1">
    <location>
        <begin position="48"/>
        <end position="71"/>
    </location>
</feature>
<proteinExistence type="predicted"/>
<name>A0ABU9C1F6_9BURK</name>
<dbReference type="RefSeq" id="WP_341397969.1">
    <property type="nucleotide sequence ID" value="NZ_JBBUTI010000003.1"/>
</dbReference>
<keyword evidence="3" id="KW-1185">Reference proteome</keyword>
<reference evidence="2 3" key="1">
    <citation type="submission" date="2024-04" db="EMBL/GenBank/DDBJ databases">
        <title>Novel species of the genus Ideonella isolated from streams.</title>
        <authorList>
            <person name="Lu H."/>
        </authorList>
    </citation>
    <scope>NUCLEOTIDE SEQUENCE [LARGE SCALE GENOMIC DNA]</scope>
    <source>
        <strain evidence="2 3">LYT19W</strain>
    </source>
</reference>
<protein>
    <submittedName>
        <fullName evidence="2">Uncharacterized protein</fullName>
    </submittedName>
</protein>
<dbReference type="Proteomes" id="UP001379945">
    <property type="component" value="Unassembled WGS sequence"/>
</dbReference>